<dbReference type="SUPFAM" id="SSF49998">
    <property type="entry name" value="Amine oxidase catalytic domain"/>
    <property type="match status" value="1"/>
</dbReference>
<evidence type="ECO:0000256" key="1">
    <source>
        <dbReference type="ARBA" id="ARBA00007983"/>
    </source>
</evidence>
<dbReference type="InterPro" id="IPR036460">
    <property type="entry name" value="Cu_amine_oxidase_C_sf"/>
</dbReference>
<keyword evidence="3 6" id="KW-0801">TPQ</keyword>
<dbReference type="Pfam" id="PF21994">
    <property type="entry name" value="AGAO-like_N2"/>
    <property type="match status" value="1"/>
</dbReference>
<dbReference type="Proteomes" id="UP001199469">
    <property type="component" value="Unassembled WGS sequence"/>
</dbReference>
<dbReference type="Pfam" id="PF01179">
    <property type="entry name" value="Cu_amine_oxid"/>
    <property type="match status" value="1"/>
</dbReference>
<dbReference type="InterPro" id="IPR049947">
    <property type="entry name" value="Cu_Am_Ox_Cu-bd"/>
</dbReference>
<evidence type="ECO:0000256" key="3">
    <source>
        <dbReference type="ARBA" id="ARBA00022772"/>
    </source>
</evidence>
<keyword evidence="4 6" id="KW-0560">Oxidoreductase</keyword>
<dbReference type="InterPro" id="IPR049948">
    <property type="entry name" value="Cu_Am_ox_TPQ-bd"/>
</dbReference>
<dbReference type="InterPro" id="IPR016182">
    <property type="entry name" value="Cu_amine_oxidase_N-reg"/>
</dbReference>
<dbReference type="PROSITE" id="PS01164">
    <property type="entry name" value="COPPER_AMINE_OXID_1"/>
    <property type="match status" value="1"/>
</dbReference>
<dbReference type="InterPro" id="IPR054157">
    <property type="entry name" value="AGAO-like_N2"/>
</dbReference>
<accession>A0ABS8P3Z1</accession>
<dbReference type="Gene3D" id="3.10.450.40">
    <property type="match status" value="2"/>
</dbReference>
<comment type="caution">
    <text evidence="11">The sequence shown here is derived from an EMBL/GenBank/DDBJ whole genome shotgun (WGS) entry which is preliminary data.</text>
</comment>
<dbReference type="NCBIfam" id="NF008559">
    <property type="entry name" value="PRK11504.1"/>
    <property type="match status" value="1"/>
</dbReference>
<dbReference type="PROSITE" id="PS01165">
    <property type="entry name" value="COPPER_AMINE_OXID_2"/>
    <property type="match status" value="1"/>
</dbReference>
<feature type="region of interest" description="Disordered" evidence="7">
    <location>
        <begin position="464"/>
        <end position="483"/>
    </location>
</feature>
<dbReference type="Gene3D" id="2.70.98.20">
    <property type="entry name" value="Copper amine oxidase, catalytic domain"/>
    <property type="match status" value="1"/>
</dbReference>
<dbReference type="PANTHER" id="PTHR10638:SF41">
    <property type="entry name" value="AMINE OXIDASE"/>
    <property type="match status" value="1"/>
</dbReference>
<feature type="domain" description="Copper amine oxidase N3-terminal" evidence="9">
    <location>
        <begin position="101"/>
        <end position="197"/>
    </location>
</feature>
<keyword evidence="5 6" id="KW-0186">Copper</keyword>
<evidence type="ECO:0000256" key="6">
    <source>
        <dbReference type="RuleBase" id="RU000672"/>
    </source>
</evidence>
<feature type="domain" description="AGAO-like N2" evidence="10">
    <location>
        <begin position="20"/>
        <end position="91"/>
    </location>
</feature>
<comment type="cofactor">
    <cofactor evidence="6">
        <name>Cu cation</name>
        <dbReference type="ChEBI" id="CHEBI:23378"/>
    </cofactor>
    <text evidence="6">Contains 1 topaquinone per subunit.</text>
</comment>
<reference evidence="11 12" key="1">
    <citation type="submission" date="2021-11" db="EMBL/GenBank/DDBJ databases">
        <title>Draft genome sequence of Actinomycetospora sp. SF1 isolated from the rhizosphere soil.</title>
        <authorList>
            <person name="Duangmal K."/>
            <person name="Chantavorakit T."/>
        </authorList>
    </citation>
    <scope>NUCLEOTIDE SEQUENCE [LARGE SCALE GENOMIC DNA]</scope>
    <source>
        <strain evidence="11 12">TBRC 5722</strain>
    </source>
</reference>
<evidence type="ECO:0000256" key="5">
    <source>
        <dbReference type="ARBA" id="ARBA00023008"/>
    </source>
</evidence>
<evidence type="ECO:0000259" key="10">
    <source>
        <dbReference type="Pfam" id="PF21994"/>
    </source>
</evidence>
<dbReference type="RefSeq" id="WP_230730481.1">
    <property type="nucleotide sequence ID" value="NZ_JAJNDB010000001.1"/>
</dbReference>
<protein>
    <recommendedName>
        <fullName evidence="6">Amine oxidase</fullName>
        <ecNumber evidence="6">1.4.3.-</ecNumber>
    </recommendedName>
</protein>
<comment type="PTM">
    <text evidence="6">Topaquinone (TPQ) is generated by copper-dependent autoxidation of a specific tyrosyl residue.</text>
</comment>
<dbReference type="InterPro" id="IPR000269">
    <property type="entry name" value="Cu_amine_oxidase"/>
</dbReference>
<organism evidence="11 12">
    <name type="scientific">Actinomycetospora endophytica</name>
    <dbReference type="NCBI Taxonomy" id="2291215"/>
    <lineage>
        <taxon>Bacteria</taxon>
        <taxon>Bacillati</taxon>
        <taxon>Actinomycetota</taxon>
        <taxon>Actinomycetes</taxon>
        <taxon>Pseudonocardiales</taxon>
        <taxon>Pseudonocardiaceae</taxon>
        <taxon>Actinomycetospora</taxon>
    </lineage>
</organism>
<evidence type="ECO:0000313" key="11">
    <source>
        <dbReference type="EMBL" id="MCD2192814.1"/>
    </source>
</evidence>
<dbReference type="EC" id="1.4.3.-" evidence="6"/>
<name>A0ABS8P3Z1_9PSEU</name>
<dbReference type="Pfam" id="PF02728">
    <property type="entry name" value="Cu_amine_oxidN3"/>
    <property type="match status" value="1"/>
</dbReference>
<dbReference type="SUPFAM" id="SSF54416">
    <property type="entry name" value="Amine oxidase N-terminal region"/>
    <property type="match status" value="2"/>
</dbReference>
<keyword evidence="2 6" id="KW-0479">Metal-binding</keyword>
<feature type="domain" description="Copper amine oxidase catalytic" evidence="8">
    <location>
        <begin position="232"/>
        <end position="635"/>
    </location>
</feature>
<gene>
    <name evidence="11" type="ORF">LQ327_05355</name>
</gene>
<dbReference type="InterPro" id="IPR015802">
    <property type="entry name" value="Cu_amine_oxidase_N3"/>
</dbReference>
<evidence type="ECO:0000259" key="9">
    <source>
        <dbReference type="Pfam" id="PF02728"/>
    </source>
</evidence>
<evidence type="ECO:0000313" key="12">
    <source>
        <dbReference type="Proteomes" id="UP001199469"/>
    </source>
</evidence>
<comment type="similarity">
    <text evidence="1 6">Belongs to the copper/topaquinone oxidase family.</text>
</comment>
<evidence type="ECO:0000256" key="2">
    <source>
        <dbReference type="ARBA" id="ARBA00022723"/>
    </source>
</evidence>
<dbReference type="InterPro" id="IPR015798">
    <property type="entry name" value="Cu_amine_oxidase_C"/>
</dbReference>
<evidence type="ECO:0000259" key="8">
    <source>
        <dbReference type="Pfam" id="PF01179"/>
    </source>
</evidence>
<proteinExistence type="inferred from homology"/>
<dbReference type="EMBL" id="JAJNDB010000001">
    <property type="protein sequence ID" value="MCD2192814.1"/>
    <property type="molecule type" value="Genomic_DNA"/>
</dbReference>
<sequence>MTALEEPRTATVHPLEPLSAEEVAAASSLLKQARRLTDSARFVFVALHEPSKADLASGEELPREAEVVLYERAERMLYEGVVSLTAGTVVSWQARPGVQAPVMAEEFFATEDIVRADPRWQEAMTRRGLTDFDLAMIDPWASSWTGPQDDPSARRIVRPLTWMRSAPGEHGYARPVDGLVVTVDLDRREVVEVEDFGVVDLPPQPANYEQPWIHDPANVPRVETIRDDVKPIHITQPEGPSFTVDGHAVSWQKWHLRIGFTPREGLVLHQVSYDDHGTRRPILHRASLAEMYVPYGDPAPTHRFKNVFDQGEYGVGWLANPLTLGCDCLGHIHYFDGVVNDQDGGAVTIPNAICMHEEDTGIAWKHTDFRTEAVEVRRRRRLVISSIVTVGNYEYGYFWYLYNDGMIEYEVKLTGVISTGAIPIGETPEHGTLVAPGLYGPHHQHFFCVRLDMTVDGAANTVTEIDSVPSPRGPANPHGNAWVTTRTPVTSEAVGARDTAPSKARFWKIESATETGPTGAPTAYALMPGSTVPPMYSPEALFAPRSGFTEHTVWVTAHDPAQRFAAGDYPLQAPVGAGLPTYLDGDRPLEGTDVVVWYTMGAHHVVRPEDWPVMPVSTIGFMLRPSGFFDGNPALDLPPIAPDTCR</sequence>
<dbReference type="PANTHER" id="PTHR10638">
    <property type="entry name" value="COPPER AMINE OXIDASE"/>
    <property type="match status" value="1"/>
</dbReference>
<evidence type="ECO:0000256" key="7">
    <source>
        <dbReference type="SAM" id="MobiDB-lite"/>
    </source>
</evidence>
<evidence type="ECO:0000256" key="4">
    <source>
        <dbReference type="ARBA" id="ARBA00023002"/>
    </source>
</evidence>
<keyword evidence="12" id="KW-1185">Reference proteome</keyword>